<keyword evidence="4" id="KW-0704">Schiff base</keyword>
<evidence type="ECO:0000313" key="9">
    <source>
        <dbReference type="Proteomes" id="UP000033187"/>
    </source>
</evidence>
<keyword evidence="3" id="KW-0456">Lyase</keyword>
<evidence type="ECO:0000256" key="1">
    <source>
        <dbReference type="ARBA" id="ARBA00003810"/>
    </source>
</evidence>
<accession>A0A0D6JAY0</accession>
<dbReference type="InterPro" id="IPR007565">
    <property type="entry name" value="4HFCP_synth"/>
</dbReference>
<dbReference type="Pfam" id="PF04476">
    <property type="entry name" value="4HFCP_synth"/>
    <property type="match status" value="1"/>
</dbReference>
<dbReference type="PIRSF" id="PIRSF015957">
    <property type="entry name" value="UCP015957"/>
    <property type="match status" value="1"/>
</dbReference>
<dbReference type="GO" id="GO:0016829">
    <property type="term" value="F:lyase activity"/>
    <property type="evidence" value="ECO:0007669"/>
    <property type="project" value="UniProtKB-KW"/>
</dbReference>
<protein>
    <recommendedName>
        <fullName evidence="2">(5-formylfuran-3-yl)methyl phosphate synthase</fullName>
        <ecNumber evidence="2">4.2.3.153</ecNumber>
    </recommendedName>
    <alternativeName>
        <fullName evidence="5">4-(hydroxymethyl)-2-furancarboxaldehyde-phosphate synthase</fullName>
    </alternativeName>
</protein>
<evidence type="ECO:0000256" key="2">
    <source>
        <dbReference type="ARBA" id="ARBA00012553"/>
    </source>
</evidence>
<evidence type="ECO:0000256" key="7">
    <source>
        <dbReference type="PIRSR" id="PIRSR015957-1"/>
    </source>
</evidence>
<dbReference type="SUPFAM" id="SSF51569">
    <property type="entry name" value="Aldolase"/>
    <property type="match status" value="1"/>
</dbReference>
<dbReference type="EC" id="4.2.3.153" evidence="2"/>
<gene>
    <name evidence="8" type="ORF">YBN1229_v1_0577</name>
</gene>
<name>A0A0D6JAY0_9HYPH</name>
<dbReference type="Proteomes" id="UP000033187">
    <property type="component" value="Chromosome 1"/>
</dbReference>
<dbReference type="KEGG" id="fil:BN1229_v1_0575"/>
<proteinExistence type="predicted"/>
<evidence type="ECO:0000256" key="6">
    <source>
        <dbReference type="ARBA" id="ARBA00047628"/>
    </source>
</evidence>
<dbReference type="KEGG" id="fiy:BN1229_v1_0577"/>
<dbReference type="RefSeq" id="WP_052743636.1">
    <property type="nucleotide sequence ID" value="NZ_LN829118.1"/>
</dbReference>
<feature type="active site" description="Schiff-base intermediate with substrate" evidence="7">
    <location>
        <position position="41"/>
    </location>
</feature>
<dbReference type="AlphaFoldDB" id="A0A0D6JAY0"/>
<feature type="active site" description="Proton acceptor" evidence="7">
    <location>
        <position position="99"/>
    </location>
</feature>
<comment type="catalytic activity">
    <reaction evidence="6">
        <text>2 D-glyceraldehyde 3-phosphate = 4-(hydroxymethyl)-2-furancarboxaldehyde phosphate + phosphate + 2 H2O</text>
        <dbReference type="Rhea" id="RHEA:43536"/>
        <dbReference type="ChEBI" id="CHEBI:15377"/>
        <dbReference type="ChEBI" id="CHEBI:43474"/>
        <dbReference type="ChEBI" id="CHEBI:59776"/>
        <dbReference type="ChEBI" id="CHEBI:83407"/>
        <dbReference type="EC" id="4.2.3.153"/>
    </reaction>
</comment>
<comment type="function">
    <text evidence="1">Catalyzes the formation of 4-(hydroxymethyl)-2-furancarboxaldehyde phosphate (4-HFC-P) from two molecules of glyceraldehyde-3-P (GA-3-P).</text>
</comment>
<sequence>MQIIPPKRAADCGRVSMLASVVDAREATLCLEGGVDVIDCKDPSRGALGAVTPEAARAIVETVGGRVPVSATIGDHPCEVGPIVEATLQAAATGVDYVKTGFLPGGDAAEVVRALGRLRGETGKAQIVGVLFADASPDFELVAEMAAAGFAGVVLDTANKSDGALPDVLAVDQLEHFVEIARAHEMFCGLAGSLRTRHIPALVRLAPDLIGFRGALCCENARTGSLDLRAVVEIRDAIVKAEKIETDLMMSKAEELAREERAS</sequence>
<dbReference type="EMBL" id="LN829119">
    <property type="protein sequence ID" value="CPR15947.1"/>
    <property type="molecule type" value="Genomic_DNA"/>
</dbReference>
<organism evidence="8 9">
    <name type="scientific">Candidatus Filomicrobium marinum</name>
    <dbReference type="NCBI Taxonomy" id="1608628"/>
    <lineage>
        <taxon>Bacteria</taxon>
        <taxon>Pseudomonadati</taxon>
        <taxon>Pseudomonadota</taxon>
        <taxon>Alphaproteobacteria</taxon>
        <taxon>Hyphomicrobiales</taxon>
        <taxon>Hyphomicrobiaceae</taxon>
        <taxon>Filomicrobium</taxon>
    </lineage>
</organism>
<evidence type="ECO:0000313" key="8">
    <source>
        <dbReference type="EMBL" id="CPR15947.1"/>
    </source>
</evidence>
<evidence type="ECO:0000256" key="3">
    <source>
        <dbReference type="ARBA" id="ARBA00023239"/>
    </source>
</evidence>
<keyword evidence="9" id="KW-1185">Reference proteome</keyword>
<reference evidence="9" key="1">
    <citation type="submission" date="2015-02" db="EMBL/GenBank/DDBJ databases">
        <authorList>
            <person name="Chooi Y.-H."/>
        </authorList>
    </citation>
    <scope>NUCLEOTIDE SEQUENCE [LARGE SCALE GENOMIC DNA]</scope>
    <source>
        <strain evidence="9">strain Y</strain>
    </source>
</reference>
<evidence type="ECO:0000256" key="4">
    <source>
        <dbReference type="ARBA" id="ARBA00023270"/>
    </source>
</evidence>
<evidence type="ECO:0000256" key="5">
    <source>
        <dbReference type="ARBA" id="ARBA00032523"/>
    </source>
</evidence>